<dbReference type="PANTHER" id="PTHR46383">
    <property type="entry name" value="ASPARTATE AMINOTRANSFERASE"/>
    <property type="match status" value="1"/>
</dbReference>
<proteinExistence type="inferred from homology"/>
<evidence type="ECO:0000256" key="6">
    <source>
        <dbReference type="ARBA" id="ARBA00022898"/>
    </source>
</evidence>
<dbReference type="SUPFAM" id="SSF53383">
    <property type="entry name" value="PLP-dependent transferases"/>
    <property type="match status" value="1"/>
</dbReference>
<dbReference type="GO" id="GO:0006520">
    <property type="term" value="P:amino acid metabolic process"/>
    <property type="evidence" value="ECO:0007669"/>
    <property type="project" value="InterPro"/>
</dbReference>
<keyword evidence="6" id="KW-0663">Pyridoxal phosphate</keyword>
<evidence type="ECO:0000256" key="2">
    <source>
        <dbReference type="ARBA" id="ARBA00007441"/>
    </source>
</evidence>
<evidence type="ECO:0000256" key="3">
    <source>
        <dbReference type="ARBA" id="ARBA00011738"/>
    </source>
</evidence>
<dbReference type="EC" id="2.6.1.57" evidence="8"/>
<dbReference type="Pfam" id="PF00155">
    <property type="entry name" value="Aminotran_1_2"/>
    <property type="match status" value="1"/>
</dbReference>
<evidence type="ECO:0000256" key="5">
    <source>
        <dbReference type="ARBA" id="ARBA00022679"/>
    </source>
</evidence>
<keyword evidence="4 8" id="KW-0032">Aminotransferase</keyword>
<dbReference type="InterPro" id="IPR015424">
    <property type="entry name" value="PyrdxlP-dep_Trfase"/>
</dbReference>
<dbReference type="FunFam" id="3.40.640.10:FF:000033">
    <property type="entry name" value="Aspartate aminotransferase"/>
    <property type="match status" value="1"/>
</dbReference>
<feature type="domain" description="Aminotransferase class I/classII large" evidence="7">
    <location>
        <begin position="26"/>
        <end position="361"/>
    </location>
</feature>
<protein>
    <submittedName>
        <fullName evidence="8">Aromatic-amino-acid aminotransferase 2</fullName>
        <ecNumber evidence="8">2.6.1.57</ecNumber>
    </submittedName>
</protein>
<dbReference type="CDD" id="cd00609">
    <property type="entry name" value="AAT_like"/>
    <property type="match status" value="1"/>
</dbReference>
<sequence>MRSFTDRVSEIDISGIRKMFEAAGTDSINLGLGEPDFPTPEHICDAAMDAIRSGHTKYTPGAGIPELRNALSEKFLRDNNISISPDEVMVTSGASEALHIAMQALVEPGDDVLVPDPGFVSYSALSHIAGGRVIGIPLTDLVLDPDVVTEHITQNTKVLIVNSPSNPCGSVQSRKEIQALSELAEDYDFTIISDEVYEFFIYVGEHASPAEFTDNVVTVNAASKTYSMTGWRLGYLAARMEYIEQFHKVHQYVQACANSVAQAAALAAITGSQDCVKDMRKTFMARRDLLIKGLLGMGIECPTPAGAFYAFPWVGDGDRVASKLAGRGVITVPGSAFGEHAREHIRISYATGESDIMRALERMRDILM</sequence>
<dbReference type="AlphaFoldDB" id="A0A7G9Y2Y4"/>
<dbReference type="InterPro" id="IPR004839">
    <property type="entry name" value="Aminotransferase_I/II_large"/>
</dbReference>
<name>A0A7G9Y2Y4_9EURY</name>
<accession>A0A7G9Y2Y4</accession>
<dbReference type="GO" id="GO:0030170">
    <property type="term" value="F:pyridoxal phosphate binding"/>
    <property type="evidence" value="ECO:0007669"/>
    <property type="project" value="InterPro"/>
</dbReference>
<dbReference type="GO" id="GO:0008483">
    <property type="term" value="F:transaminase activity"/>
    <property type="evidence" value="ECO:0007669"/>
    <property type="project" value="UniProtKB-KW"/>
</dbReference>
<organism evidence="8">
    <name type="scientific">Candidatus Methanogaster sp. ANME-2c ERB4</name>
    <dbReference type="NCBI Taxonomy" id="2759911"/>
    <lineage>
        <taxon>Archaea</taxon>
        <taxon>Methanobacteriati</taxon>
        <taxon>Methanobacteriota</taxon>
        <taxon>Stenosarchaea group</taxon>
        <taxon>Methanomicrobia</taxon>
        <taxon>Methanosarcinales</taxon>
        <taxon>ANME-2 cluster</taxon>
        <taxon>Candidatus Methanogasteraceae</taxon>
        <taxon>Candidatus Methanogaster</taxon>
    </lineage>
</organism>
<evidence type="ECO:0000313" key="8">
    <source>
        <dbReference type="EMBL" id="QNO42368.1"/>
    </source>
</evidence>
<dbReference type="Gene3D" id="3.40.640.10">
    <property type="entry name" value="Type I PLP-dependent aspartate aminotransferase-like (Major domain)"/>
    <property type="match status" value="1"/>
</dbReference>
<reference evidence="8" key="1">
    <citation type="submission" date="2020-06" db="EMBL/GenBank/DDBJ databases">
        <title>Unique genomic features of the anaerobic methanotrophic archaea.</title>
        <authorList>
            <person name="Chadwick G.L."/>
            <person name="Skennerton C.T."/>
            <person name="Laso-Perez R."/>
            <person name="Leu A.O."/>
            <person name="Speth D.R."/>
            <person name="Yu H."/>
            <person name="Morgan-Lang C."/>
            <person name="Hatzenpichler R."/>
            <person name="Goudeau D."/>
            <person name="Malmstrom R."/>
            <person name="Brazelton W.J."/>
            <person name="Woyke T."/>
            <person name="Hallam S.J."/>
            <person name="Tyson G.W."/>
            <person name="Wegener G."/>
            <person name="Boetius A."/>
            <person name="Orphan V."/>
        </authorList>
    </citation>
    <scope>NUCLEOTIDE SEQUENCE</scope>
</reference>
<evidence type="ECO:0000256" key="1">
    <source>
        <dbReference type="ARBA" id="ARBA00001933"/>
    </source>
</evidence>
<dbReference type="EMBL" id="MT630734">
    <property type="protein sequence ID" value="QNO42368.1"/>
    <property type="molecule type" value="Genomic_DNA"/>
</dbReference>
<dbReference type="Gene3D" id="3.90.1150.10">
    <property type="entry name" value="Aspartate Aminotransferase, domain 1"/>
    <property type="match status" value="1"/>
</dbReference>
<comment type="subunit">
    <text evidence="3">Homodimer.</text>
</comment>
<keyword evidence="5 8" id="KW-0808">Transferase</keyword>
<comment type="similarity">
    <text evidence="2">Belongs to the class-I pyridoxal-phosphate-dependent aminotransferase family.</text>
</comment>
<evidence type="ECO:0000256" key="4">
    <source>
        <dbReference type="ARBA" id="ARBA00022576"/>
    </source>
</evidence>
<dbReference type="PANTHER" id="PTHR46383:SF3">
    <property type="entry name" value="ASPARTATE AMINOTRANSFERASE-RELATED"/>
    <property type="match status" value="1"/>
</dbReference>
<comment type="cofactor">
    <cofactor evidence="1">
        <name>pyridoxal 5'-phosphate</name>
        <dbReference type="ChEBI" id="CHEBI:597326"/>
    </cofactor>
</comment>
<dbReference type="InterPro" id="IPR050596">
    <property type="entry name" value="AspAT/PAT-like"/>
</dbReference>
<gene>
    <name evidence="8" type="ORF">LFOPHFOE_00008</name>
</gene>
<dbReference type="InterPro" id="IPR015421">
    <property type="entry name" value="PyrdxlP-dep_Trfase_major"/>
</dbReference>
<dbReference type="InterPro" id="IPR015422">
    <property type="entry name" value="PyrdxlP-dep_Trfase_small"/>
</dbReference>
<evidence type="ECO:0000259" key="7">
    <source>
        <dbReference type="Pfam" id="PF00155"/>
    </source>
</evidence>